<evidence type="ECO:0000259" key="10">
    <source>
        <dbReference type="PROSITE" id="PS50003"/>
    </source>
</evidence>
<dbReference type="SUPFAM" id="SSF48403">
    <property type="entry name" value="Ankyrin repeat"/>
    <property type="match status" value="1"/>
</dbReference>
<sequence length="987" mass="106970">MGERCGIIGADNSGKTSLVHRYLTGTYNAEESPEGGRFKKETVIDGQSHLLLIRDEGHSQIDVQFCQWADAVIFVYSVTCKTSFEKVKLLYREMSKYRHLNDLPLLLVGTKDDISEKNPRMISEDEGKQLAGQLKRCAYYETCATYGLNVERVFKDACTKILQQRLRVSFGNSTRTPTPTTPLYSDKQRDYQDTRYMPAASGTMYGPGQGGGASGLMMQPSHGSSQMGGYPKNVYGTPSGPRAVSSVIVDGPGSVSRKPHVQTRENNGRPADRSISAMFLPNRNNANNHHHPQYASGFDYRALSPSSSQKSVNVMTNGAHSRSSAALLDSSACEGVNLLAVGPNTLSSGHAPSDYGSAMTSASTSHLPTPSSTPNTQRKNRRISNIFQRPKDHESERNKAIEALNQGVGRVIPVKQGLLYKKSSKSALNREWKKKYVCLYSDGRLKYYQNLKEYMDKTVQGKEVFLGLATVKVSGRQRPRTTQRNNNSTNGNSSGSMNGSTGGGGSGSSSMAASMNADEQGGSGIGNSIHSGSVTTLGSMMSTSTLGTNNGTPMLKSYEARKSDAGVGCSGEGTSGGGSDDAKDTPSTTPVVPQTVAGSGKKRRGTHKRLGSSGKNGQDEDDECFEIITHTQQRWEFCAASADERDEWVAAIEAQIEKALQMQMSGPTSRTTGNKDQVQAIRLLPGNQHCADCGMENPNWASLNLGTLICIECSGIHRNLGSHISRVRSLELDDWPVEFLAVMRELGNETANKLWEHNAPKDKKPSPNSSRDAKEAWIRAKYEAKRYLPPLRVDETVSSQLVAAVIARDVAATSLLLARATPEDVNAPVSQKDQRTPLHLACSNGSLEILQLLFWNNADIRALDEQGRSCLWYAHNSGFQEGVEVLIAAGLPTDYGMPPAPPPAASTSNLTGHSIPENAILGSMASRDYSYISPGPQEMATFSATSARFRPNQGQMSQSQNVPNPAPTRKTQQQQNQQFETLPASVI</sequence>
<feature type="compositionally biased region" description="Low complexity" evidence="9">
    <location>
        <begin position="360"/>
        <end position="376"/>
    </location>
</feature>
<dbReference type="FunFam" id="1.10.220.150:FF:000023">
    <property type="entry name" value="Arf-GAP with ANK repeat and PH domain-containing protein cnt-2"/>
    <property type="match status" value="1"/>
</dbReference>
<dbReference type="Pfam" id="PF12796">
    <property type="entry name" value="Ank_2"/>
    <property type="match status" value="1"/>
</dbReference>
<evidence type="ECO:0000313" key="12">
    <source>
        <dbReference type="EMBL" id="PAV91859.1"/>
    </source>
</evidence>
<keyword evidence="5" id="KW-0862">Zinc</keyword>
<name>A0A2A2M0C0_9BILA</name>
<accession>A0A2A2M0C0</accession>
<dbReference type="PROSITE" id="PS51421">
    <property type="entry name" value="RAS"/>
    <property type="match status" value="1"/>
</dbReference>
<evidence type="ECO:0000256" key="9">
    <source>
        <dbReference type="SAM" id="MobiDB-lite"/>
    </source>
</evidence>
<dbReference type="SUPFAM" id="SSF57863">
    <property type="entry name" value="ArfGap/RecO-like zinc finger"/>
    <property type="match status" value="1"/>
</dbReference>
<dbReference type="InterPro" id="IPR001806">
    <property type="entry name" value="Small_GTPase"/>
</dbReference>
<evidence type="ECO:0000256" key="5">
    <source>
        <dbReference type="ARBA" id="ARBA00022833"/>
    </source>
</evidence>
<dbReference type="EMBL" id="LIAE01006288">
    <property type="protein sequence ID" value="PAV91859.1"/>
    <property type="molecule type" value="Genomic_DNA"/>
</dbReference>
<dbReference type="PROSITE" id="PS50297">
    <property type="entry name" value="ANK_REP_REGION"/>
    <property type="match status" value="1"/>
</dbReference>
<dbReference type="SMART" id="SM00174">
    <property type="entry name" value="RHO"/>
    <property type="match status" value="1"/>
</dbReference>
<dbReference type="GO" id="GO:0005525">
    <property type="term" value="F:GTP binding"/>
    <property type="evidence" value="ECO:0007669"/>
    <property type="project" value="InterPro"/>
</dbReference>
<feature type="region of interest" description="Disordered" evidence="9">
    <location>
        <begin position="351"/>
        <end position="396"/>
    </location>
</feature>
<keyword evidence="2" id="KW-0343">GTPase activation</keyword>
<dbReference type="InterPro" id="IPR038508">
    <property type="entry name" value="ArfGAP_dom_sf"/>
</dbReference>
<evidence type="ECO:0000256" key="8">
    <source>
        <dbReference type="PROSITE-ProRule" id="PRU00288"/>
    </source>
</evidence>
<gene>
    <name evidence="12" type="ORF">WR25_15612</name>
</gene>
<dbReference type="PROSITE" id="PS50115">
    <property type="entry name" value="ARFGAP"/>
    <property type="match status" value="1"/>
</dbReference>
<dbReference type="SMART" id="SM00233">
    <property type="entry name" value="PH"/>
    <property type="match status" value="1"/>
</dbReference>
<feature type="domain" description="PH" evidence="10">
    <location>
        <begin position="412"/>
        <end position="657"/>
    </location>
</feature>
<evidence type="ECO:0000313" key="13">
    <source>
        <dbReference type="Proteomes" id="UP000218231"/>
    </source>
</evidence>
<dbReference type="SUPFAM" id="SSF52540">
    <property type="entry name" value="P-loop containing nucleoside triphosphate hydrolases"/>
    <property type="match status" value="1"/>
</dbReference>
<dbReference type="STRING" id="2018661.A0A2A2M0C0"/>
<feature type="domain" description="Arf-GAP" evidence="11">
    <location>
        <begin position="675"/>
        <end position="795"/>
    </location>
</feature>
<dbReference type="SMART" id="SM00173">
    <property type="entry name" value="RAS"/>
    <property type="match status" value="1"/>
</dbReference>
<dbReference type="GO" id="GO:0005096">
    <property type="term" value="F:GTPase activator activity"/>
    <property type="evidence" value="ECO:0007669"/>
    <property type="project" value="UniProtKB-KW"/>
</dbReference>
<evidence type="ECO:0000259" key="11">
    <source>
        <dbReference type="PROSITE" id="PS50115"/>
    </source>
</evidence>
<dbReference type="InterPro" id="IPR002110">
    <property type="entry name" value="Ankyrin_rpt"/>
</dbReference>
<feature type="compositionally biased region" description="Basic and acidic residues" evidence="9">
    <location>
        <begin position="754"/>
        <end position="773"/>
    </location>
</feature>
<dbReference type="Gene3D" id="1.10.220.150">
    <property type="entry name" value="Arf GTPase activating protein"/>
    <property type="match status" value="1"/>
</dbReference>
<dbReference type="PROSITE" id="PS50003">
    <property type="entry name" value="PH_DOMAIN"/>
    <property type="match status" value="1"/>
</dbReference>
<dbReference type="InterPro" id="IPR036770">
    <property type="entry name" value="Ankyrin_rpt-contain_sf"/>
</dbReference>
<feature type="compositionally biased region" description="Low complexity" evidence="9">
    <location>
        <begin position="485"/>
        <end position="499"/>
    </location>
</feature>
<feature type="compositionally biased region" description="Basic and acidic residues" evidence="9">
    <location>
        <begin position="262"/>
        <end position="272"/>
    </location>
</feature>
<dbReference type="InterPro" id="IPR027417">
    <property type="entry name" value="P-loop_NTPase"/>
</dbReference>
<feature type="compositionally biased region" description="Gly residues" evidence="9">
    <location>
        <begin position="568"/>
        <end position="579"/>
    </location>
</feature>
<evidence type="ECO:0000256" key="3">
    <source>
        <dbReference type="ARBA" id="ARBA00022723"/>
    </source>
</evidence>
<dbReference type="Pfam" id="PF00169">
    <property type="entry name" value="PH"/>
    <property type="match status" value="1"/>
</dbReference>
<keyword evidence="13" id="KW-1185">Reference proteome</keyword>
<feature type="region of interest" description="Disordered" evidence="9">
    <location>
        <begin position="475"/>
        <end position="531"/>
    </location>
</feature>
<dbReference type="Gene3D" id="2.30.29.30">
    <property type="entry name" value="Pleckstrin-homology domain (PH domain)/Phosphotyrosine-binding domain (PTB)"/>
    <property type="match status" value="2"/>
</dbReference>
<dbReference type="OrthoDB" id="6136903at2759"/>
<evidence type="ECO:0000256" key="4">
    <source>
        <dbReference type="ARBA" id="ARBA00022771"/>
    </source>
</evidence>
<dbReference type="CDD" id="cd08836">
    <property type="entry name" value="ArfGap_AGAP"/>
    <property type="match status" value="1"/>
</dbReference>
<dbReference type="PRINTS" id="PR00405">
    <property type="entry name" value="REVINTRACTNG"/>
</dbReference>
<dbReference type="Pfam" id="PF00071">
    <property type="entry name" value="Ras"/>
    <property type="match status" value="1"/>
</dbReference>
<protein>
    <recommendedName>
        <fullName evidence="14">Small monomeric GTPase</fullName>
    </recommendedName>
</protein>
<keyword evidence="3" id="KW-0479">Metal-binding</keyword>
<dbReference type="Proteomes" id="UP000218231">
    <property type="component" value="Unassembled WGS sequence"/>
</dbReference>
<feature type="region of interest" description="Disordered" evidence="9">
    <location>
        <begin position="753"/>
        <end position="773"/>
    </location>
</feature>
<feature type="repeat" description="ANK" evidence="7">
    <location>
        <begin position="833"/>
        <end position="865"/>
    </location>
</feature>
<dbReference type="PROSITE" id="PS51419">
    <property type="entry name" value="RAB"/>
    <property type="match status" value="1"/>
</dbReference>
<dbReference type="PROSITE" id="PS50088">
    <property type="entry name" value="ANK_REPEAT"/>
    <property type="match status" value="1"/>
</dbReference>
<feature type="compositionally biased region" description="Basic residues" evidence="9">
    <location>
        <begin position="600"/>
        <end position="610"/>
    </location>
</feature>
<feature type="region of interest" description="Disordered" evidence="9">
    <location>
        <begin position="950"/>
        <end position="987"/>
    </location>
</feature>
<evidence type="ECO:0000256" key="2">
    <source>
        <dbReference type="ARBA" id="ARBA00022468"/>
    </source>
</evidence>
<comment type="similarity">
    <text evidence="1">Belongs to the centaurin gamma-like family.</text>
</comment>
<feature type="compositionally biased region" description="Low complexity" evidence="9">
    <location>
        <begin position="585"/>
        <end position="596"/>
    </location>
</feature>
<keyword evidence="6 7" id="KW-0040">ANK repeat</keyword>
<reference evidence="12 13" key="1">
    <citation type="journal article" date="2017" name="Curr. Biol.">
        <title>Genome architecture and evolution of a unichromosomal asexual nematode.</title>
        <authorList>
            <person name="Fradin H."/>
            <person name="Zegar C."/>
            <person name="Gutwein M."/>
            <person name="Lucas J."/>
            <person name="Kovtun M."/>
            <person name="Corcoran D."/>
            <person name="Baugh L.R."/>
            <person name="Kiontke K."/>
            <person name="Gunsalus K."/>
            <person name="Fitch D.H."/>
            <person name="Piano F."/>
        </authorList>
    </citation>
    <scope>NUCLEOTIDE SEQUENCE [LARGE SCALE GENOMIC DNA]</scope>
    <source>
        <strain evidence="12">PF1309</strain>
    </source>
</reference>
<evidence type="ECO:0000256" key="6">
    <source>
        <dbReference type="ARBA" id="ARBA00023043"/>
    </source>
</evidence>
<comment type="caution">
    <text evidence="12">The sequence shown here is derived from an EMBL/GenBank/DDBJ whole genome shotgun (WGS) entry which is preliminary data.</text>
</comment>
<feature type="region of interest" description="Disordered" evidence="9">
    <location>
        <begin position="563"/>
        <end position="620"/>
    </location>
</feature>
<dbReference type="Gene3D" id="1.25.40.20">
    <property type="entry name" value="Ankyrin repeat-containing domain"/>
    <property type="match status" value="1"/>
</dbReference>
<dbReference type="SMART" id="SM00105">
    <property type="entry name" value="ArfGap"/>
    <property type="match status" value="1"/>
</dbReference>
<dbReference type="InterPro" id="IPR001849">
    <property type="entry name" value="PH_domain"/>
</dbReference>
<organism evidence="12 13">
    <name type="scientific">Diploscapter pachys</name>
    <dbReference type="NCBI Taxonomy" id="2018661"/>
    <lineage>
        <taxon>Eukaryota</taxon>
        <taxon>Metazoa</taxon>
        <taxon>Ecdysozoa</taxon>
        <taxon>Nematoda</taxon>
        <taxon>Chromadorea</taxon>
        <taxon>Rhabditida</taxon>
        <taxon>Rhabditina</taxon>
        <taxon>Rhabditomorpha</taxon>
        <taxon>Rhabditoidea</taxon>
        <taxon>Rhabditidae</taxon>
        <taxon>Diploscapter</taxon>
    </lineage>
</organism>
<dbReference type="InterPro" id="IPR011993">
    <property type="entry name" value="PH-like_dom_sf"/>
</dbReference>
<dbReference type="PANTHER" id="PTHR45819:SF5">
    <property type="entry name" value="CENTAURIN-GAMMA-1A"/>
    <property type="match status" value="1"/>
</dbReference>
<dbReference type="GO" id="GO:0008270">
    <property type="term" value="F:zinc ion binding"/>
    <property type="evidence" value="ECO:0007669"/>
    <property type="project" value="UniProtKB-KW"/>
</dbReference>
<evidence type="ECO:0000256" key="1">
    <source>
        <dbReference type="ARBA" id="ARBA00005430"/>
    </source>
</evidence>
<proteinExistence type="inferred from homology"/>
<dbReference type="SUPFAM" id="SSF50729">
    <property type="entry name" value="PH domain-like"/>
    <property type="match status" value="1"/>
</dbReference>
<feature type="compositionally biased region" description="Polar residues" evidence="9">
    <location>
        <begin position="950"/>
        <end position="963"/>
    </location>
</feature>
<dbReference type="GO" id="GO:0003924">
    <property type="term" value="F:GTPase activity"/>
    <property type="evidence" value="ECO:0007669"/>
    <property type="project" value="InterPro"/>
</dbReference>
<dbReference type="Pfam" id="PF01412">
    <property type="entry name" value="ArfGap"/>
    <property type="match status" value="1"/>
</dbReference>
<dbReference type="PANTHER" id="PTHR45819">
    <property type="entry name" value="CENTAURIN-GAMMA-1A"/>
    <property type="match status" value="1"/>
</dbReference>
<dbReference type="SMART" id="SM00175">
    <property type="entry name" value="RAB"/>
    <property type="match status" value="1"/>
</dbReference>
<evidence type="ECO:0000256" key="7">
    <source>
        <dbReference type="PROSITE-ProRule" id="PRU00023"/>
    </source>
</evidence>
<keyword evidence="4 8" id="KW-0863">Zinc-finger</keyword>
<dbReference type="SMART" id="SM00248">
    <property type="entry name" value="ANK"/>
    <property type="match status" value="2"/>
</dbReference>
<dbReference type="Gene3D" id="3.40.50.300">
    <property type="entry name" value="P-loop containing nucleotide triphosphate hydrolases"/>
    <property type="match status" value="1"/>
</dbReference>
<dbReference type="InterPro" id="IPR051282">
    <property type="entry name" value="Arf-GAP_GTPase_ANK_PH"/>
</dbReference>
<dbReference type="InterPro" id="IPR037278">
    <property type="entry name" value="ARFGAP/RecO"/>
</dbReference>
<evidence type="ECO:0008006" key="14">
    <source>
        <dbReference type="Google" id="ProtNLM"/>
    </source>
</evidence>
<dbReference type="InterPro" id="IPR001164">
    <property type="entry name" value="ArfGAP_dom"/>
</dbReference>
<feature type="compositionally biased region" description="Low complexity" evidence="9">
    <location>
        <begin position="508"/>
        <end position="517"/>
    </location>
</feature>
<feature type="region of interest" description="Disordered" evidence="9">
    <location>
        <begin position="251"/>
        <end position="273"/>
    </location>
</feature>
<dbReference type="AlphaFoldDB" id="A0A2A2M0C0"/>